<accession>A0A4C1VWN0</accession>
<proteinExistence type="predicted"/>
<gene>
    <name evidence="1" type="ORF">EVAR_23400_1</name>
</gene>
<dbReference type="EMBL" id="BGZK01000423">
    <property type="protein sequence ID" value="GBP42762.1"/>
    <property type="molecule type" value="Genomic_DNA"/>
</dbReference>
<reference evidence="1 2" key="1">
    <citation type="journal article" date="2019" name="Commun. Biol.">
        <title>The bagworm genome reveals a unique fibroin gene that provides high tensile strength.</title>
        <authorList>
            <person name="Kono N."/>
            <person name="Nakamura H."/>
            <person name="Ohtoshi R."/>
            <person name="Tomita M."/>
            <person name="Numata K."/>
            <person name="Arakawa K."/>
        </authorList>
    </citation>
    <scope>NUCLEOTIDE SEQUENCE [LARGE SCALE GENOMIC DNA]</scope>
</reference>
<dbReference type="Proteomes" id="UP000299102">
    <property type="component" value="Unassembled WGS sequence"/>
</dbReference>
<keyword evidence="2" id="KW-1185">Reference proteome</keyword>
<name>A0A4C1VWN0_EUMVA</name>
<dbReference type="AlphaFoldDB" id="A0A4C1VWN0"/>
<organism evidence="1 2">
    <name type="scientific">Eumeta variegata</name>
    <name type="common">Bagworm moth</name>
    <name type="synonym">Eumeta japonica</name>
    <dbReference type="NCBI Taxonomy" id="151549"/>
    <lineage>
        <taxon>Eukaryota</taxon>
        <taxon>Metazoa</taxon>
        <taxon>Ecdysozoa</taxon>
        <taxon>Arthropoda</taxon>
        <taxon>Hexapoda</taxon>
        <taxon>Insecta</taxon>
        <taxon>Pterygota</taxon>
        <taxon>Neoptera</taxon>
        <taxon>Endopterygota</taxon>
        <taxon>Lepidoptera</taxon>
        <taxon>Glossata</taxon>
        <taxon>Ditrysia</taxon>
        <taxon>Tineoidea</taxon>
        <taxon>Psychidae</taxon>
        <taxon>Oiketicinae</taxon>
        <taxon>Eumeta</taxon>
    </lineage>
</organism>
<evidence type="ECO:0000313" key="2">
    <source>
        <dbReference type="Proteomes" id="UP000299102"/>
    </source>
</evidence>
<sequence length="245" mass="28647">METNRQTDIREHTFKKRRVRSRIAGELGNQFLTRVISKALAPGRRRSSSDLQQPSTELSQPRKDFDIQAFQFVEDRGRIYLSSEVIKKCNTKCKRPIAFSKIWHLCDGTISRRSNGLRPFKLLPRIDIEATRARLRIPSFDAPGRRWRHRVDGEVPIFRNSSKFGFRIPIGYAVRKKKSKKTLLLRIKYEEHQCQICQDVKVVALLLRPQLGYTRFCSFTCEWDKCDRREHYNKEVVASSSGTST</sequence>
<protein>
    <submittedName>
        <fullName evidence="1">Uncharacterized protein</fullName>
    </submittedName>
</protein>
<comment type="caution">
    <text evidence="1">The sequence shown here is derived from an EMBL/GenBank/DDBJ whole genome shotgun (WGS) entry which is preliminary data.</text>
</comment>
<dbReference type="OrthoDB" id="8063408at2759"/>
<evidence type="ECO:0000313" key="1">
    <source>
        <dbReference type="EMBL" id="GBP42762.1"/>
    </source>
</evidence>